<sequence length="226" mass="25795">MNVALCTDEESIIRFLSYLLNNAPFTVISRDNLTSSNYEIYSHIILGVDQINAKDWEFLRIAITSGARVYLMIQNDIAISEELRAKRMGIISVLKNPNYYLMQDDVKDLDKVLSQLSYSVHTVREDKNTVPIHIGRDTFFHPEQLWVQYGNMKNDLTEKQAKLLQYFLDHEGEIVSKFDLADYIWGGYIKPEGIPKVVTRLKDKLGPAAALINSRAVGGFIYISGK</sequence>
<protein>
    <submittedName>
        <fullName evidence="5">Winged helix-turn-helix domain-containing protein</fullName>
    </submittedName>
</protein>
<evidence type="ECO:0000313" key="6">
    <source>
        <dbReference type="Proteomes" id="UP001580407"/>
    </source>
</evidence>
<dbReference type="Proteomes" id="UP001580407">
    <property type="component" value="Unassembled WGS sequence"/>
</dbReference>
<dbReference type="InterPro" id="IPR001867">
    <property type="entry name" value="OmpR/PhoB-type_DNA-bd"/>
</dbReference>
<proteinExistence type="predicted"/>
<dbReference type="RefSeq" id="WP_375525525.1">
    <property type="nucleotide sequence ID" value="NZ_JBHILM010000012.1"/>
</dbReference>
<keyword evidence="1" id="KW-0805">Transcription regulation</keyword>
<feature type="domain" description="OmpR/PhoB-type" evidence="4">
    <location>
        <begin position="155"/>
        <end position="211"/>
    </location>
</feature>
<evidence type="ECO:0000256" key="3">
    <source>
        <dbReference type="ARBA" id="ARBA00023163"/>
    </source>
</evidence>
<accession>A0ABV5BA40</accession>
<evidence type="ECO:0000259" key="4">
    <source>
        <dbReference type="Pfam" id="PF00486"/>
    </source>
</evidence>
<dbReference type="Gene3D" id="1.10.10.10">
    <property type="entry name" value="Winged helix-like DNA-binding domain superfamily/Winged helix DNA-binding domain"/>
    <property type="match status" value="1"/>
</dbReference>
<keyword evidence="2" id="KW-0238">DNA-binding</keyword>
<keyword evidence="3" id="KW-0804">Transcription</keyword>
<organism evidence="5 6">
    <name type="scientific">Paenibacillus terreus</name>
    <dbReference type="NCBI Taxonomy" id="1387834"/>
    <lineage>
        <taxon>Bacteria</taxon>
        <taxon>Bacillati</taxon>
        <taxon>Bacillota</taxon>
        <taxon>Bacilli</taxon>
        <taxon>Bacillales</taxon>
        <taxon>Paenibacillaceae</taxon>
        <taxon>Paenibacillus</taxon>
    </lineage>
</organism>
<reference evidence="5 6" key="1">
    <citation type="submission" date="2024-09" db="EMBL/GenBank/DDBJ databases">
        <authorList>
            <person name="Ruan L."/>
        </authorList>
    </citation>
    <scope>NUCLEOTIDE SEQUENCE [LARGE SCALE GENOMIC DNA]</scope>
    <source>
        <strain evidence="5 6">D33</strain>
    </source>
</reference>
<dbReference type="EMBL" id="JBHILM010000012">
    <property type="protein sequence ID" value="MFB5681744.1"/>
    <property type="molecule type" value="Genomic_DNA"/>
</dbReference>
<dbReference type="InterPro" id="IPR036388">
    <property type="entry name" value="WH-like_DNA-bd_sf"/>
</dbReference>
<dbReference type="Pfam" id="PF00486">
    <property type="entry name" value="Trans_reg_C"/>
    <property type="match status" value="1"/>
</dbReference>
<dbReference type="SUPFAM" id="SSF46894">
    <property type="entry name" value="C-terminal effector domain of the bipartite response regulators"/>
    <property type="match status" value="1"/>
</dbReference>
<evidence type="ECO:0000256" key="1">
    <source>
        <dbReference type="ARBA" id="ARBA00023015"/>
    </source>
</evidence>
<gene>
    <name evidence="5" type="ORF">ACE3NQ_12545</name>
</gene>
<evidence type="ECO:0000313" key="5">
    <source>
        <dbReference type="EMBL" id="MFB5681744.1"/>
    </source>
</evidence>
<keyword evidence="6" id="KW-1185">Reference proteome</keyword>
<comment type="caution">
    <text evidence="5">The sequence shown here is derived from an EMBL/GenBank/DDBJ whole genome shotgun (WGS) entry which is preliminary data.</text>
</comment>
<name>A0ABV5BA40_9BACL</name>
<dbReference type="InterPro" id="IPR016032">
    <property type="entry name" value="Sig_transdc_resp-reg_C-effctor"/>
</dbReference>
<evidence type="ECO:0000256" key="2">
    <source>
        <dbReference type="ARBA" id="ARBA00023125"/>
    </source>
</evidence>